<dbReference type="PANTHER" id="PTHR39337:SF1">
    <property type="entry name" value="BLR5642 PROTEIN"/>
    <property type="match status" value="1"/>
</dbReference>
<keyword evidence="3" id="KW-1185">Reference proteome</keyword>
<dbReference type="EMBL" id="JBHLWM010000008">
    <property type="protein sequence ID" value="MFC0242785.1"/>
    <property type="molecule type" value="Genomic_DNA"/>
</dbReference>
<reference evidence="2 3" key="1">
    <citation type="submission" date="2024-09" db="EMBL/GenBank/DDBJ databases">
        <authorList>
            <person name="Sun Q."/>
            <person name="Mori K."/>
        </authorList>
    </citation>
    <scope>NUCLEOTIDE SEQUENCE [LARGE SCALE GENOMIC DNA]</scope>
    <source>
        <strain evidence="2 3">KCTC 23279</strain>
    </source>
</reference>
<dbReference type="InterPro" id="IPR007438">
    <property type="entry name" value="DUF488"/>
</dbReference>
<comment type="caution">
    <text evidence="2">The sequence shown here is derived from an EMBL/GenBank/DDBJ whole genome shotgun (WGS) entry which is preliminary data.</text>
</comment>
<name>A0ABV6EX55_9BRAD</name>
<proteinExistence type="predicted"/>
<dbReference type="Proteomes" id="UP001589775">
    <property type="component" value="Unassembled WGS sequence"/>
</dbReference>
<gene>
    <name evidence="2" type="ORF">ACFFJ6_20000</name>
</gene>
<dbReference type="Pfam" id="PF04343">
    <property type="entry name" value="DUF488"/>
    <property type="match status" value="1"/>
</dbReference>
<dbReference type="PANTHER" id="PTHR39337">
    <property type="entry name" value="BLR5642 PROTEIN"/>
    <property type="match status" value="1"/>
</dbReference>
<evidence type="ECO:0000313" key="2">
    <source>
        <dbReference type="EMBL" id="MFC0242785.1"/>
    </source>
</evidence>
<evidence type="ECO:0000313" key="3">
    <source>
        <dbReference type="Proteomes" id="UP001589775"/>
    </source>
</evidence>
<feature type="region of interest" description="Disordered" evidence="1">
    <location>
        <begin position="188"/>
        <end position="211"/>
    </location>
</feature>
<protein>
    <submittedName>
        <fullName evidence="2">DUF488 family protein</fullName>
    </submittedName>
</protein>
<dbReference type="RefSeq" id="WP_378391087.1">
    <property type="nucleotide sequence ID" value="NZ_JBHLWM010000008.1"/>
</dbReference>
<sequence length="211" mass="23780">MVDAVYTIGHSTHTIEKLIAMLKEHGITAIGDVRSRPYSRMNPQFNREPLKKALRETDIAYVFLGAELGARSEDMSCYRNGQVQYDLLARTDLFKRGIERVKDGAHRYRLALMCAEKEPLDCHRTILVSRTLFEDGVPIKHILADGGIEDHARTVDRLVAMLRVPGSDMFRTDDVVVSEAFARQGKEIAYREQSPESSMPAGAEQKYARGP</sequence>
<organism evidence="2 3">
    <name type="scientific">Rhodopseudomonas telluris</name>
    <dbReference type="NCBI Taxonomy" id="644215"/>
    <lineage>
        <taxon>Bacteria</taxon>
        <taxon>Pseudomonadati</taxon>
        <taxon>Pseudomonadota</taxon>
        <taxon>Alphaproteobacteria</taxon>
        <taxon>Hyphomicrobiales</taxon>
        <taxon>Nitrobacteraceae</taxon>
        <taxon>Rhodopseudomonas</taxon>
    </lineage>
</organism>
<evidence type="ECO:0000256" key="1">
    <source>
        <dbReference type="SAM" id="MobiDB-lite"/>
    </source>
</evidence>
<accession>A0ABV6EX55</accession>